<proteinExistence type="predicted"/>
<keyword evidence="1" id="KW-0812">Transmembrane</keyword>
<dbReference type="Proteomes" id="UP001199916">
    <property type="component" value="Unassembled WGS sequence"/>
</dbReference>
<evidence type="ECO:0000313" key="3">
    <source>
        <dbReference type="Proteomes" id="UP001199916"/>
    </source>
</evidence>
<keyword evidence="3" id="KW-1185">Reference proteome</keyword>
<name>A0ABS8YGS2_9BACL</name>
<accession>A0ABS8YGS2</accession>
<gene>
    <name evidence="2" type="ORF">LQV63_10220</name>
</gene>
<comment type="caution">
    <text evidence="2">The sequence shown here is derived from an EMBL/GenBank/DDBJ whole genome shotgun (WGS) entry which is preliminary data.</text>
</comment>
<keyword evidence="1" id="KW-0472">Membrane</keyword>
<organism evidence="2 3">
    <name type="scientific">Paenibacillus profundus</name>
    <dbReference type="NCBI Taxonomy" id="1173085"/>
    <lineage>
        <taxon>Bacteria</taxon>
        <taxon>Bacillati</taxon>
        <taxon>Bacillota</taxon>
        <taxon>Bacilli</taxon>
        <taxon>Bacillales</taxon>
        <taxon>Paenibacillaceae</taxon>
        <taxon>Paenibacillus</taxon>
    </lineage>
</organism>
<dbReference type="EMBL" id="JAJNBZ010000006">
    <property type="protein sequence ID" value="MCE5169688.1"/>
    <property type="molecule type" value="Genomic_DNA"/>
</dbReference>
<evidence type="ECO:0000256" key="1">
    <source>
        <dbReference type="SAM" id="Phobius"/>
    </source>
</evidence>
<reference evidence="2 3" key="1">
    <citation type="submission" date="2021-11" db="EMBL/GenBank/DDBJ databases">
        <title>Draft genome sequence of Paenibacillus profundus YoMME, a new Gram-positive bacteria with exoelectrogenic properties.</title>
        <authorList>
            <person name="Hubenova Y."/>
            <person name="Hubenova E."/>
            <person name="Manasiev Y."/>
            <person name="Peykov S."/>
            <person name="Mitov M."/>
        </authorList>
    </citation>
    <scope>NUCLEOTIDE SEQUENCE [LARGE SCALE GENOMIC DNA]</scope>
    <source>
        <strain evidence="2 3">YoMME</strain>
    </source>
</reference>
<sequence>MNLLPQVSKKNRLAFLLAVGLLVLLIAGGLLWQTQHQSESFDALIQKMAFDTLKDDPEKQLYFDLKNVEGIRWDPTKLTDLSDADYEQLNEKRNGFLKPRRDYVLVLRHVTSYRRM</sequence>
<feature type="transmembrane region" description="Helical" evidence="1">
    <location>
        <begin position="12"/>
        <end position="32"/>
    </location>
</feature>
<dbReference type="RefSeq" id="WP_233696604.1">
    <property type="nucleotide sequence ID" value="NZ_JAJNBZ010000006.1"/>
</dbReference>
<evidence type="ECO:0000313" key="2">
    <source>
        <dbReference type="EMBL" id="MCE5169688.1"/>
    </source>
</evidence>
<keyword evidence="1" id="KW-1133">Transmembrane helix</keyword>
<protein>
    <submittedName>
        <fullName evidence="2">Uncharacterized protein</fullName>
    </submittedName>
</protein>